<evidence type="ECO:0000313" key="4">
    <source>
        <dbReference type="Proteomes" id="UP000321393"/>
    </source>
</evidence>
<feature type="region of interest" description="Disordered" evidence="1">
    <location>
        <begin position="1"/>
        <end position="25"/>
    </location>
</feature>
<dbReference type="PANTHER" id="PTHR31286:SF180">
    <property type="entry name" value="OS10G0362600 PROTEIN"/>
    <property type="match status" value="1"/>
</dbReference>
<dbReference type="Proteomes" id="UP000321393">
    <property type="component" value="Unassembled WGS sequence"/>
</dbReference>
<name>A0A5A7SI67_CUCMM</name>
<evidence type="ECO:0000313" key="2">
    <source>
        <dbReference type="EMBL" id="KAA0025860.1"/>
    </source>
</evidence>
<evidence type="ECO:0000313" key="3">
    <source>
        <dbReference type="EMBL" id="TYK22605.1"/>
    </source>
</evidence>
<feature type="region of interest" description="Disordered" evidence="1">
    <location>
        <begin position="258"/>
        <end position="291"/>
    </location>
</feature>
<dbReference type="PANTHER" id="PTHR31286">
    <property type="entry name" value="GLYCINE-RICH CELL WALL STRUCTURAL PROTEIN 1.8-LIKE"/>
    <property type="match status" value="1"/>
</dbReference>
<comment type="caution">
    <text evidence="2">The sequence shown here is derived from an EMBL/GenBank/DDBJ whole genome shotgun (WGS) entry which is preliminary data.</text>
</comment>
<dbReference type="InterPro" id="IPR040256">
    <property type="entry name" value="At4g02000-like"/>
</dbReference>
<evidence type="ECO:0000313" key="5">
    <source>
        <dbReference type="Proteomes" id="UP000321947"/>
    </source>
</evidence>
<dbReference type="EMBL" id="SSTD01004937">
    <property type="protein sequence ID" value="TYK22605.1"/>
    <property type="molecule type" value="Genomic_DNA"/>
</dbReference>
<dbReference type="EMBL" id="SSTE01023063">
    <property type="protein sequence ID" value="KAA0025860.1"/>
    <property type="molecule type" value="Genomic_DNA"/>
</dbReference>
<evidence type="ECO:0000256" key="1">
    <source>
        <dbReference type="SAM" id="MobiDB-lite"/>
    </source>
</evidence>
<protein>
    <submittedName>
        <fullName evidence="2">DUF4283 domain-containing protein</fullName>
    </submittedName>
</protein>
<feature type="compositionally biased region" description="Basic and acidic residues" evidence="1">
    <location>
        <begin position="282"/>
        <end position="291"/>
    </location>
</feature>
<sequence length="644" mass="70951">MSTENERERVQRKEKHSSPSVSSSLPSLTATATLASTFLRASSAAFASAYNSAFYQSCTVKPVRGGFLDVVHGIGKADEAFPTLWITSGKTVSREAFTTRDQHSIEKAYPDSLPPTFVPTSRTTSGDPFPTCFSLPSTCFSLPPTFFDVAKIRFLDQHSVGSARAGQEFAPITERPPSTMQFIGFFDAIVALPSFTLQLLKDVKLSDDSSAFKIRQCCSILTTVAGGLFRQQRPLKGVPSHEAYKNWPILNGMISKDGPNFNNGSRGSSEPNGQNTIGSKLKPLEGKKSGEKSDEISFGLVKILKGQNANDSVGIVLDEGSLPYIPPQIVENKIVAIPLEEAYLGNLGSWHLGGKPMLIEKWTLGIILESFGFNSVPVWIRLGKIPMELWTEAGLTIVASVVGKPITLDLATKEKRRLSYARVYVELDVDSPMLAEITDTPSKREELANVACGKVVIESFKQLEEGEIKSSLDRPSCQMEKEVGERDEFTLVTRKKRELVSVRDRGKSLEVTMPNSFDSLLEGLNNPVKCKAMFNFLGSSSIGFCCLLKTRVRESNFRSVSSRSIFWCWVDVFCVYASNSNTERRLLWHQLVEITFGWSIPGVVVGDFNAIRLHFEAFRGSSIQGDMEDLDLAICNANLVEPSV</sequence>
<reference evidence="4 5" key="1">
    <citation type="submission" date="2019-08" db="EMBL/GenBank/DDBJ databases">
        <title>Draft genome sequences of two oriental melons (Cucumis melo L. var makuwa).</title>
        <authorList>
            <person name="Kwon S.-Y."/>
        </authorList>
    </citation>
    <scope>NUCLEOTIDE SEQUENCE [LARGE SCALE GENOMIC DNA]</scope>
    <source>
        <strain evidence="5">cv. Chang Bougi</strain>
        <strain evidence="4">cv. SW 3</strain>
        <tissue evidence="2">Leaf</tissue>
    </source>
</reference>
<dbReference type="AlphaFoldDB" id="A0A5A7SI67"/>
<feature type="compositionally biased region" description="Polar residues" evidence="1">
    <location>
        <begin position="260"/>
        <end position="278"/>
    </location>
</feature>
<gene>
    <name evidence="3" type="ORF">E5676_scaffold195G00250</name>
    <name evidence="2" type="ORF">E6C27_scaffold34G001370</name>
</gene>
<accession>A0A5A7SI67</accession>
<organism evidence="2 4">
    <name type="scientific">Cucumis melo var. makuwa</name>
    <name type="common">Oriental melon</name>
    <dbReference type="NCBI Taxonomy" id="1194695"/>
    <lineage>
        <taxon>Eukaryota</taxon>
        <taxon>Viridiplantae</taxon>
        <taxon>Streptophyta</taxon>
        <taxon>Embryophyta</taxon>
        <taxon>Tracheophyta</taxon>
        <taxon>Spermatophyta</taxon>
        <taxon>Magnoliopsida</taxon>
        <taxon>eudicotyledons</taxon>
        <taxon>Gunneridae</taxon>
        <taxon>Pentapetalae</taxon>
        <taxon>rosids</taxon>
        <taxon>fabids</taxon>
        <taxon>Cucurbitales</taxon>
        <taxon>Cucurbitaceae</taxon>
        <taxon>Benincaseae</taxon>
        <taxon>Cucumis</taxon>
    </lineage>
</organism>
<feature type="compositionally biased region" description="Basic and acidic residues" evidence="1">
    <location>
        <begin position="1"/>
        <end position="11"/>
    </location>
</feature>
<dbReference type="OrthoDB" id="1939300at2759"/>
<dbReference type="Proteomes" id="UP000321947">
    <property type="component" value="Unassembled WGS sequence"/>
</dbReference>
<proteinExistence type="predicted"/>